<dbReference type="Proteomes" id="UP000645612">
    <property type="component" value="Unassembled WGS sequence"/>
</dbReference>
<reference evidence="1" key="1">
    <citation type="submission" date="2020-12" db="EMBL/GenBank/DDBJ databases">
        <title>Burkholderia cepacia complex in Mexico.</title>
        <authorList>
            <person name="Estrada P."/>
        </authorList>
    </citation>
    <scope>NUCLEOTIDE SEQUENCE</scope>
    <source>
        <strain evidence="1">871</strain>
    </source>
</reference>
<accession>A0A8I1DMS5</accession>
<protein>
    <submittedName>
        <fullName evidence="1">Uncharacterized protein</fullName>
    </submittedName>
</protein>
<evidence type="ECO:0000313" key="2">
    <source>
        <dbReference type="Proteomes" id="UP000645612"/>
    </source>
</evidence>
<proteinExistence type="predicted"/>
<dbReference type="EMBL" id="JAEDXG010000033">
    <property type="protein sequence ID" value="MBH9700449.1"/>
    <property type="molecule type" value="Genomic_DNA"/>
</dbReference>
<evidence type="ECO:0000313" key="1">
    <source>
        <dbReference type="EMBL" id="MBH9700449.1"/>
    </source>
</evidence>
<sequence length="181" mass="20306">MDQALEQTLALTASRDDLLGVLIVDPLISQRTRHVVSDETNMRLQVQRRRYKTQRAGFADVVSGMVVDVFGNQPEARVQRMQRVERVRLALCLFLHPLDQQLEHFHRQATIANTTQTQTKRFRRDALTTPDREVVRGVGNAAGRVANGRIEDVQPFGTVVSASHIGTLGMCRFHAVAAEAH</sequence>
<name>A0A8I1DMS5_BURCE</name>
<dbReference type="AlphaFoldDB" id="A0A8I1DMS5"/>
<gene>
    <name evidence="1" type="ORF">JAO13_28800</name>
</gene>
<organism evidence="1 2">
    <name type="scientific">Burkholderia cepacia</name>
    <name type="common">Pseudomonas cepacia</name>
    <dbReference type="NCBI Taxonomy" id="292"/>
    <lineage>
        <taxon>Bacteria</taxon>
        <taxon>Pseudomonadati</taxon>
        <taxon>Pseudomonadota</taxon>
        <taxon>Betaproteobacteria</taxon>
        <taxon>Burkholderiales</taxon>
        <taxon>Burkholderiaceae</taxon>
        <taxon>Burkholderia</taxon>
        <taxon>Burkholderia cepacia complex</taxon>
    </lineage>
</organism>
<comment type="caution">
    <text evidence="1">The sequence shown here is derived from an EMBL/GenBank/DDBJ whole genome shotgun (WGS) entry which is preliminary data.</text>
</comment>